<comment type="subcellular location">
    <subcellularLocation>
        <location evidence="3">Cytoplasm</location>
        <location evidence="3">Cytoskeleton</location>
        <location evidence="3">Spindle pole</location>
    </subcellularLocation>
    <subcellularLocation>
        <location evidence="2">Mitochondrion</location>
    </subcellularLocation>
    <subcellularLocation>
        <location evidence="1">Nucleus</location>
    </subcellularLocation>
</comment>
<evidence type="ECO:0000259" key="14">
    <source>
        <dbReference type="Pfam" id="PF20408"/>
    </source>
</evidence>
<sequence length="533" mass="58575">MFRPGGERDVQTSVRRMGTSLLFQLSLHERDLDLVFLDHSYAKPWNAHPDASSARPTRMLLITPRRQSDPAAVMNECERHVLFARTLAEGQPPPDDWEEHVNKTGWSPAQNKLFNKVLKALQAERLGRLTNDGACNEPVLRRIAVDKSARKVRYALASVNWDVKLTQWLHNTLLESLSLAMLAAYLDVLQTLKSKVPSLIDRMLLSSSVKTGAAGAEALSLLLKRPWDPAVGVLAHNKPCKLPGSPLILIAPSGPTNPAFPTSRRMRFWQSQLSCLGKVIPINVHVGSGANVGIMQCLEHMIGTVRGKLIEVRSHFPHKPVILMGWNVGSVIACHVSLMEYLTAVVCLGFPLQTINGSHGDIDDPLLDMKTPVLFVVGQNALQCNSESMDEFREKIRADNSMVIVGGADDNLRISPAKMKTEGLTQTMVDRCIQSHGHSSGDSRDLDAEKKKLRRELPFELERSRPSSPAVRVPISPSGSEDMSSVCSSPTASPKPKTIGLSPAQKSSLITATQLLKTHMQRSGTVLTHKQAQ</sequence>
<feature type="compositionally biased region" description="Polar residues" evidence="13">
    <location>
        <begin position="477"/>
        <end position="492"/>
    </location>
</feature>
<reference evidence="16 17" key="1">
    <citation type="journal article" date="2019" name="Sci. Data">
        <title>Hybrid genome assembly and annotation of Danionella translucida.</title>
        <authorList>
            <person name="Kadobianskyi M."/>
            <person name="Schulze L."/>
            <person name="Schuelke M."/>
            <person name="Judkewitz B."/>
        </authorList>
    </citation>
    <scope>NUCLEOTIDE SEQUENCE [LARGE SCALE GENOMIC DNA]</scope>
    <source>
        <strain evidence="16 17">Bolton</strain>
    </source>
</reference>
<dbReference type="PANTHER" id="PTHR13136:SF16">
    <property type="entry name" value="KAT8 REGULATORY NSL COMPLEX SUBUNIT 3"/>
    <property type="match status" value="1"/>
</dbReference>
<protein>
    <recommendedName>
        <fullName evidence="10">KAT8 regulatory NSL complex subunit 3</fullName>
    </recommendedName>
    <alternativeName>
        <fullName evidence="11">NSL complex protein NSL3</fullName>
    </alternativeName>
    <alternativeName>
        <fullName evidence="12">Non-specific lethal 3 homolog</fullName>
    </alternativeName>
</protein>
<name>A0A553NAI5_9TELE</name>
<evidence type="ECO:0000256" key="1">
    <source>
        <dbReference type="ARBA" id="ARBA00004123"/>
    </source>
</evidence>
<dbReference type="Pfam" id="PF20408">
    <property type="entry name" value="Abhydrolase_11"/>
    <property type="match status" value="1"/>
</dbReference>
<evidence type="ECO:0000256" key="8">
    <source>
        <dbReference type="ARBA" id="ARBA00023212"/>
    </source>
</evidence>
<evidence type="ECO:0000256" key="10">
    <source>
        <dbReference type="ARBA" id="ARBA00068104"/>
    </source>
</evidence>
<dbReference type="GO" id="GO:0045944">
    <property type="term" value="P:positive regulation of transcription by RNA polymerase II"/>
    <property type="evidence" value="ECO:0007669"/>
    <property type="project" value="TreeGrafter"/>
</dbReference>
<comment type="caution">
    <text evidence="16">The sequence shown here is derived from an EMBL/GenBank/DDBJ whole genome shotgun (WGS) entry which is preliminary data.</text>
</comment>
<keyword evidence="8" id="KW-0206">Cytoskeleton</keyword>
<evidence type="ECO:0000313" key="17">
    <source>
        <dbReference type="Proteomes" id="UP000316079"/>
    </source>
</evidence>
<dbReference type="STRING" id="623744.A0A553NAI5"/>
<dbReference type="AlphaFoldDB" id="A0A553NAI5"/>
<evidence type="ECO:0000256" key="11">
    <source>
        <dbReference type="ARBA" id="ARBA00077273"/>
    </source>
</evidence>
<organism evidence="16 17">
    <name type="scientific">Danionella cerebrum</name>
    <dbReference type="NCBI Taxonomy" id="2873325"/>
    <lineage>
        <taxon>Eukaryota</taxon>
        <taxon>Metazoa</taxon>
        <taxon>Chordata</taxon>
        <taxon>Craniata</taxon>
        <taxon>Vertebrata</taxon>
        <taxon>Euteleostomi</taxon>
        <taxon>Actinopterygii</taxon>
        <taxon>Neopterygii</taxon>
        <taxon>Teleostei</taxon>
        <taxon>Ostariophysi</taxon>
        <taxon>Cypriniformes</taxon>
        <taxon>Danionidae</taxon>
        <taxon>Danioninae</taxon>
        <taxon>Danionella</taxon>
    </lineage>
</organism>
<keyword evidence="7" id="KW-0496">Mitochondrion</keyword>
<dbReference type="InterPro" id="IPR046879">
    <property type="entry name" value="KANL3/Tex30_Abhydrolase"/>
</dbReference>
<evidence type="ECO:0000256" key="12">
    <source>
        <dbReference type="ARBA" id="ARBA00079519"/>
    </source>
</evidence>
<gene>
    <name evidence="16" type="ORF">DNTS_035804</name>
</gene>
<dbReference type="PANTHER" id="PTHR13136">
    <property type="entry name" value="TESTIS DEVELOPMENT PROTEIN PRTD"/>
    <property type="match status" value="1"/>
</dbReference>
<evidence type="ECO:0000256" key="3">
    <source>
        <dbReference type="ARBA" id="ARBA00004647"/>
    </source>
</evidence>
<evidence type="ECO:0000256" key="9">
    <source>
        <dbReference type="ARBA" id="ARBA00023242"/>
    </source>
</evidence>
<evidence type="ECO:0000256" key="6">
    <source>
        <dbReference type="ARBA" id="ARBA00022853"/>
    </source>
</evidence>
<dbReference type="OrthoDB" id="6415022at2759"/>
<dbReference type="GO" id="GO:0005874">
    <property type="term" value="C:microtubule"/>
    <property type="evidence" value="ECO:0007669"/>
    <property type="project" value="UniProtKB-KW"/>
</dbReference>
<dbReference type="InterPro" id="IPR029058">
    <property type="entry name" value="AB_hydrolase_fold"/>
</dbReference>
<feature type="domain" description="KANSL3 helical" evidence="15">
    <location>
        <begin position="109"/>
        <end position="206"/>
    </location>
</feature>
<dbReference type="Proteomes" id="UP000316079">
    <property type="component" value="Unassembled WGS sequence"/>
</dbReference>
<feature type="region of interest" description="Disordered" evidence="13">
    <location>
        <begin position="457"/>
        <end position="505"/>
    </location>
</feature>
<dbReference type="InterPro" id="IPR056519">
    <property type="entry name" value="KANSL3_1st"/>
</dbReference>
<keyword evidence="9" id="KW-0539">Nucleus</keyword>
<dbReference type="GO" id="GO:0006325">
    <property type="term" value="P:chromatin organization"/>
    <property type="evidence" value="ECO:0007669"/>
    <property type="project" value="UniProtKB-KW"/>
</dbReference>
<proteinExistence type="predicted"/>
<dbReference type="SUPFAM" id="SSF53474">
    <property type="entry name" value="alpha/beta-Hydrolases"/>
    <property type="match status" value="1"/>
</dbReference>
<evidence type="ECO:0000256" key="4">
    <source>
        <dbReference type="ARBA" id="ARBA00022490"/>
    </source>
</evidence>
<feature type="non-terminal residue" evidence="16">
    <location>
        <position position="533"/>
    </location>
</feature>
<keyword evidence="4" id="KW-0963">Cytoplasm</keyword>
<evidence type="ECO:0000256" key="13">
    <source>
        <dbReference type="SAM" id="MobiDB-lite"/>
    </source>
</evidence>
<dbReference type="Pfam" id="PF23154">
    <property type="entry name" value="KANSL3_1st"/>
    <property type="match status" value="1"/>
</dbReference>
<keyword evidence="5" id="KW-0493">Microtubule</keyword>
<keyword evidence="17" id="KW-1185">Reference proteome</keyword>
<dbReference type="GO" id="GO:0005634">
    <property type="term" value="C:nucleus"/>
    <property type="evidence" value="ECO:0007669"/>
    <property type="project" value="UniProtKB-SubCell"/>
</dbReference>
<evidence type="ECO:0000259" key="15">
    <source>
        <dbReference type="Pfam" id="PF23154"/>
    </source>
</evidence>
<dbReference type="EMBL" id="SRMA01027001">
    <property type="protein sequence ID" value="TRY62451.1"/>
    <property type="molecule type" value="Genomic_DNA"/>
</dbReference>
<dbReference type="InterPro" id="IPR026555">
    <property type="entry name" value="NSL3/Tex30"/>
</dbReference>
<dbReference type="FunFam" id="3.40.50.1820:FF:000032">
    <property type="entry name" value="KAT8 regulatory NSL complex subunit 3 isoform X2"/>
    <property type="match status" value="1"/>
</dbReference>
<dbReference type="Gene3D" id="3.40.50.1820">
    <property type="entry name" value="alpha/beta hydrolase"/>
    <property type="match status" value="1"/>
</dbReference>
<evidence type="ECO:0000256" key="5">
    <source>
        <dbReference type="ARBA" id="ARBA00022701"/>
    </source>
</evidence>
<accession>A0A553NAI5</accession>
<evidence type="ECO:0000256" key="2">
    <source>
        <dbReference type="ARBA" id="ARBA00004173"/>
    </source>
</evidence>
<dbReference type="GO" id="GO:0005739">
    <property type="term" value="C:mitochondrion"/>
    <property type="evidence" value="ECO:0007669"/>
    <property type="project" value="UniProtKB-SubCell"/>
</dbReference>
<feature type="domain" description="KANL3/Tex30 alpha/beta hydrolase-like" evidence="14">
    <location>
        <begin position="316"/>
        <end position="418"/>
    </location>
</feature>
<dbReference type="GO" id="GO:0000922">
    <property type="term" value="C:spindle pole"/>
    <property type="evidence" value="ECO:0007669"/>
    <property type="project" value="UniProtKB-SubCell"/>
</dbReference>
<dbReference type="GO" id="GO:0044545">
    <property type="term" value="C:NSL complex"/>
    <property type="evidence" value="ECO:0007669"/>
    <property type="project" value="UniProtKB-ARBA"/>
</dbReference>
<keyword evidence="6" id="KW-0156">Chromatin regulator</keyword>
<evidence type="ECO:0000313" key="16">
    <source>
        <dbReference type="EMBL" id="TRY62451.1"/>
    </source>
</evidence>
<evidence type="ECO:0000256" key="7">
    <source>
        <dbReference type="ARBA" id="ARBA00023128"/>
    </source>
</evidence>